<proteinExistence type="predicted"/>
<dbReference type="PANTHER" id="PTHR30055">
    <property type="entry name" value="HTH-TYPE TRANSCRIPTIONAL REGULATOR RUTR"/>
    <property type="match status" value="1"/>
</dbReference>
<reference evidence="7 8" key="1">
    <citation type="submission" date="2021-01" db="EMBL/GenBank/DDBJ databases">
        <title>Whole genome shotgun sequence of Actinoplanes durhamensis NBRC 14914.</title>
        <authorList>
            <person name="Komaki H."/>
            <person name="Tamura T."/>
        </authorList>
    </citation>
    <scope>NUCLEOTIDE SEQUENCE [LARGE SCALE GENOMIC DNA]</scope>
    <source>
        <strain evidence="7 8">NBRC 14914</strain>
    </source>
</reference>
<protein>
    <recommendedName>
        <fullName evidence="6">HTH tetR-type domain-containing protein</fullName>
    </recommendedName>
</protein>
<accession>A0ABQ3ZBW3</accession>
<keyword evidence="1" id="KW-0805">Transcription regulation</keyword>
<evidence type="ECO:0000256" key="2">
    <source>
        <dbReference type="ARBA" id="ARBA00023125"/>
    </source>
</evidence>
<sequence>MDHPGQAERAEAQAGGQVPRPDVRTGRPPVTSRAQILAAARRLIDQDGWEKLTVRRLAGELGIGTTTLYHHLRDKEDLLLLVLNEYIGQIPMPELPAEPRERIVVAAVAMRDALAGWPWATEVLITDGFLGLLSGTAVRIVDTIIAAAIASGCPPEQAVHVFRNIWYFTVGEILVRVRSRTRGLPGDMDFAGFDPELVPTLAAVGERWPTLSAQDTYAQGVRALVEGQLPPRPETGATPVPF</sequence>
<evidence type="ECO:0000256" key="1">
    <source>
        <dbReference type="ARBA" id="ARBA00023015"/>
    </source>
</evidence>
<feature type="DNA-binding region" description="H-T-H motif" evidence="4">
    <location>
        <begin position="53"/>
        <end position="72"/>
    </location>
</feature>
<comment type="caution">
    <text evidence="7">The sequence shown here is derived from an EMBL/GenBank/DDBJ whole genome shotgun (WGS) entry which is preliminary data.</text>
</comment>
<evidence type="ECO:0000256" key="4">
    <source>
        <dbReference type="PROSITE-ProRule" id="PRU00335"/>
    </source>
</evidence>
<dbReference type="Pfam" id="PF00440">
    <property type="entry name" value="TetR_N"/>
    <property type="match status" value="1"/>
</dbReference>
<dbReference type="PANTHER" id="PTHR30055:SF151">
    <property type="entry name" value="TRANSCRIPTIONAL REGULATORY PROTEIN"/>
    <property type="match status" value="1"/>
</dbReference>
<evidence type="ECO:0000259" key="6">
    <source>
        <dbReference type="PROSITE" id="PS50977"/>
    </source>
</evidence>
<keyword evidence="3" id="KW-0804">Transcription</keyword>
<dbReference type="InterPro" id="IPR036271">
    <property type="entry name" value="Tet_transcr_reg_TetR-rel_C_sf"/>
</dbReference>
<dbReference type="SUPFAM" id="SSF46689">
    <property type="entry name" value="Homeodomain-like"/>
    <property type="match status" value="1"/>
</dbReference>
<feature type="region of interest" description="Disordered" evidence="5">
    <location>
        <begin position="1"/>
        <end position="30"/>
    </location>
</feature>
<dbReference type="InterPro" id="IPR003012">
    <property type="entry name" value="Tet_transcr_reg_TetR"/>
</dbReference>
<evidence type="ECO:0000313" key="8">
    <source>
        <dbReference type="Proteomes" id="UP000637628"/>
    </source>
</evidence>
<gene>
    <name evidence="7" type="ORF">Adu01nite_86660</name>
</gene>
<dbReference type="PROSITE" id="PS50977">
    <property type="entry name" value="HTH_TETR_2"/>
    <property type="match status" value="1"/>
</dbReference>
<dbReference type="InterPro" id="IPR001647">
    <property type="entry name" value="HTH_TetR"/>
</dbReference>
<dbReference type="InterPro" id="IPR009057">
    <property type="entry name" value="Homeodomain-like_sf"/>
</dbReference>
<name>A0ABQ3ZBW3_9ACTN</name>
<evidence type="ECO:0000256" key="3">
    <source>
        <dbReference type="ARBA" id="ARBA00023163"/>
    </source>
</evidence>
<dbReference type="Proteomes" id="UP000637628">
    <property type="component" value="Unassembled WGS sequence"/>
</dbReference>
<dbReference type="PRINTS" id="PR00400">
    <property type="entry name" value="TETREPRESSOR"/>
</dbReference>
<feature type="domain" description="HTH tetR-type" evidence="6">
    <location>
        <begin position="30"/>
        <end position="90"/>
    </location>
</feature>
<dbReference type="InterPro" id="IPR050109">
    <property type="entry name" value="HTH-type_TetR-like_transc_reg"/>
</dbReference>
<keyword evidence="8" id="KW-1185">Reference proteome</keyword>
<dbReference type="PRINTS" id="PR00455">
    <property type="entry name" value="HTHTETR"/>
</dbReference>
<evidence type="ECO:0000313" key="7">
    <source>
        <dbReference type="EMBL" id="GIE07316.1"/>
    </source>
</evidence>
<feature type="compositionally biased region" description="Basic and acidic residues" evidence="5">
    <location>
        <begin position="1"/>
        <end position="11"/>
    </location>
</feature>
<dbReference type="Gene3D" id="1.10.357.10">
    <property type="entry name" value="Tetracycline Repressor, domain 2"/>
    <property type="match status" value="1"/>
</dbReference>
<dbReference type="SUPFAM" id="SSF48498">
    <property type="entry name" value="Tetracyclin repressor-like, C-terminal domain"/>
    <property type="match status" value="1"/>
</dbReference>
<evidence type="ECO:0000256" key="5">
    <source>
        <dbReference type="SAM" id="MobiDB-lite"/>
    </source>
</evidence>
<dbReference type="EMBL" id="BOML01000077">
    <property type="protein sequence ID" value="GIE07316.1"/>
    <property type="molecule type" value="Genomic_DNA"/>
</dbReference>
<keyword evidence="2 4" id="KW-0238">DNA-binding</keyword>
<organism evidence="7 8">
    <name type="scientific">Paractinoplanes durhamensis</name>
    <dbReference type="NCBI Taxonomy" id="113563"/>
    <lineage>
        <taxon>Bacteria</taxon>
        <taxon>Bacillati</taxon>
        <taxon>Actinomycetota</taxon>
        <taxon>Actinomycetes</taxon>
        <taxon>Micromonosporales</taxon>
        <taxon>Micromonosporaceae</taxon>
        <taxon>Paractinoplanes</taxon>
    </lineage>
</organism>